<organism evidence="2 3">
    <name type="scientific">Pseudooceanicola batsensis (strain ATCC BAA-863 / DSM 15984 / KCTC 12145 / HTCC2597)</name>
    <name type="common">Oceanicola batsensis</name>
    <dbReference type="NCBI Taxonomy" id="252305"/>
    <lineage>
        <taxon>Bacteria</taxon>
        <taxon>Pseudomonadati</taxon>
        <taxon>Pseudomonadota</taxon>
        <taxon>Alphaproteobacteria</taxon>
        <taxon>Rhodobacterales</taxon>
        <taxon>Paracoccaceae</taxon>
        <taxon>Pseudooceanicola</taxon>
    </lineage>
</organism>
<dbReference type="SUPFAM" id="SSF53300">
    <property type="entry name" value="vWA-like"/>
    <property type="match status" value="1"/>
</dbReference>
<evidence type="ECO:0000256" key="1">
    <source>
        <dbReference type="SAM" id="SignalP"/>
    </source>
</evidence>
<keyword evidence="1" id="KW-0732">Signal</keyword>
<dbReference type="Pfam" id="PF06707">
    <property type="entry name" value="DUF1194"/>
    <property type="match status" value="1"/>
</dbReference>
<dbReference type="InterPro" id="IPR010607">
    <property type="entry name" value="DUF1194"/>
</dbReference>
<dbReference type="eggNOG" id="COG2304">
    <property type="taxonomic scope" value="Bacteria"/>
</dbReference>
<dbReference type="RefSeq" id="WP_009807302.1">
    <property type="nucleotide sequence ID" value="NZ_CH724131.1"/>
</dbReference>
<dbReference type="EMBL" id="AAMO01000006">
    <property type="protein sequence ID" value="EAQ02793.1"/>
    <property type="molecule type" value="Genomic_DNA"/>
</dbReference>
<accession>A3TYX5</accession>
<evidence type="ECO:0000313" key="2">
    <source>
        <dbReference type="EMBL" id="EAQ02793.1"/>
    </source>
</evidence>
<feature type="signal peptide" evidence="1">
    <location>
        <begin position="1"/>
        <end position="20"/>
    </location>
</feature>
<sequence>MVSRCAGSLTALALMAGAAAADCRLALVLALDVSASVDSSDYALQRDGLAQALNHPTIRAAILDGAPGDVVLHVFEWSGRYQQTTVVDWTVLDTPAAMDEIVARIGGWKRSYKEFPTALGYALGHAAGVLETGPRCARQVVDVSGDGINNEGFMPVSAYMHFPFDGVTVNGLVVQGKQAEVVDFYRREVLRGPGAFLETADGFEDFESAMIRKLFREINGMVVGSSGGAAWSPG</sequence>
<proteinExistence type="predicted"/>
<name>A3TYX5_PSEBH</name>
<evidence type="ECO:0000313" key="3">
    <source>
        <dbReference type="Proteomes" id="UP000004318"/>
    </source>
</evidence>
<dbReference type="InterPro" id="IPR036465">
    <property type="entry name" value="vWFA_dom_sf"/>
</dbReference>
<gene>
    <name evidence="2" type="ORF">OB2597_15465</name>
</gene>
<dbReference type="Proteomes" id="UP000004318">
    <property type="component" value="Unassembled WGS sequence"/>
</dbReference>
<keyword evidence="3" id="KW-1185">Reference proteome</keyword>
<comment type="caution">
    <text evidence="2">The sequence shown here is derived from an EMBL/GenBank/DDBJ whole genome shotgun (WGS) entry which is preliminary data.</text>
</comment>
<dbReference type="Gene3D" id="3.40.50.410">
    <property type="entry name" value="von Willebrand factor, type A domain"/>
    <property type="match status" value="1"/>
</dbReference>
<protein>
    <recommendedName>
        <fullName evidence="4">von Willebrand factor type A domain prot</fullName>
    </recommendedName>
</protein>
<dbReference type="STRING" id="252305.OB2597_15465"/>
<dbReference type="HOGENOM" id="CLU_064451_1_1_5"/>
<feature type="chain" id="PRO_5002660222" description="von Willebrand factor type A domain prot" evidence="1">
    <location>
        <begin position="21"/>
        <end position="234"/>
    </location>
</feature>
<evidence type="ECO:0008006" key="4">
    <source>
        <dbReference type="Google" id="ProtNLM"/>
    </source>
</evidence>
<dbReference type="AlphaFoldDB" id="A3TYX5"/>
<reference evidence="2 3" key="1">
    <citation type="journal article" date="2010" name="J. Bacteriol.">
        <title>Genome sequences of Oceanicola granulosus HTCC2516(T) and Oceanicola batsensis HTCC2597(TDelta).</title>
        <authorList>
            <person name="Thrash J.C."/>
            <person name="Cho J.C."/>
            <person name="Vergin K.L."/>
            <person name="Giovannoni S.J."/>
        </authorList>
    </citation>
    <scope>NUCLEOTIDE SEQUENCE [LARGE SCALE GENOMIC DNA]</scope>
    <source>
        <strain evidence="3">ATCC BAA-863 / DSM 15984 / KCTC 12145 / HTCC2597</strain>
    </source>
</reference>